<evidence type="ECO:0000313" key="2">
    <source>
        <dbReference type="Proteomes" id="UP001108240"/>
    </source>
</evidence>
<dbReference type="Proteomes" id="UP001108240">
    <property type="component" value="Unplaced"/>
</dbReference>
<protein>
    <submittedName>
        <fullName evidence="1">Uncharacterized protein</fullName>
    </submittedName>
</protein>
<name>A0A8C1ENY5_CYPCA</name>
<sequence length="92" mass="10761">MTSPEDERVSWRLIGPEPELSKKQCRLIYSSVQTPLFNTHIYYIADKSLEFFSQWYSSPTQQVYEVKLEDGNVYVKHASELSLQPFGQVKEN</sequence>
<organism evidence="1 2">
    <name type="scientific">Cyprinus carpio carpio</name>
    <dbReference type="NCBI Taxonomy" id="630221"/>
    <lineage>
        <taxon>Eukaryota</taxon>
        <taxon>Metazoa</taxon>
        <taxon>Chordata</taxon>
        <taxon>Craniata</taxon>
        <taxon>Vertebrata</taxon>
        <taxon>Euteleostomi</taxon>
        <taxon>Actinopterygii</taxon>
        <taxon>Neopterygii</taxon>
        <taxon>Teleostei</taxon>
        <taxon>Ostariophysi</taxon>
        <taxon>Cypriniformes</taxon>
        <taxon>Cyprinidae</taxon>
        <taxon>Cyprininae</taxon>
        <taxon>Cyprinus</taxon>
    </lineage>
</organism>
<dbReference type="Ensembl" id="ENSCCRT00000085386.2">
    <property type="protein sequence ID" value="ENSCCRP00000078712.1"/>
    <property type="gene ID" value="ENSCCRG00000042629.2"/>
</dbReference>
<reference evidence="1" key="2">
    <citation type="submission" date="2025-09" db="UniProtKB">
        <authorList>
            <consortium name="Ensembl"/>
        </authorList>
    </citation>
    <scope>IDENTIFICATION</scope>
</reference>
<evidence type="ECO:0000313" key="1">
    <source>
        <dbReference type="Ensembl" id="ENSCCRP00000078712.1"/>
    </source>
</evidence>
<keyword evidence="2" id="KW-1185">Reference proteome</keyword>
<dbReference type="AlphaFoldDB" id="A0A8C1ENY5"/>
<proteinExistence type="predicted"/>
<reference evidence="1" key="1">
    <citation type="submission" date="2025-08" db="UniProtKB">
        <authorList>
            <consortium name="Ensembl"/>
        </authorList>
    </citation>
    <scope>IDENTIFICATION</scope>
</reference>
<accession>A0A8C1ENY5</accession>